<evidence type="ECO:0000256" key="1">
    <source>
        <dbReference type="SAM" id="MobiDB-lite"/>
    </source>
</evidence>
<organism evidence="2 3">
    <name type="scientific">Peltaster fructicola</name>
    <dbReference type="NCBI Taxonomy" id="286661"/>
    <lineage>
        <taxon>Eukaryota</taxon>
        <taxon>Fungi</taxon>
        <taxon>Dikarya</taxon>
        <taxon>Ascomycota</taxon>
        <taxon>Pezizomycotina</taxon>
        <taxon>Dothideomycetes</taxon>
        <taxon>Dothideomycetes incertae sedis</taxon>
        <taxon>Peltaster</taxon>
    </lineage>
</organism>
<sequence length="263" mass="29424">MEPHPISCAIRPETIRSQTWPHTSPVISIDSSSSKHIPLFDFDDHPGDHFLSPMQMYEDYDDWSSDSDDDADEVEWNAGITDFALFERDRQQAKAAGKSIPEKWGAMLSSQEAALDRAVERSRNDGLARTPSTESIPDLTPDNSPHLRDDLEVGSYPPPSQSAAPRPAYLASFNAHEDDIDLSFYVPRRSHSSPVIHTMGPKRPGLRDGRTLSGKEHVWRRPGWDIFTVREDPAAELKAEKGSIVSQERQHAAVADFQLALSR</sequence>
<keyword evidence="3" id="KW-1185">Reference proteome</keyword>
<evidence type="ECO:0000313" key="2">
    <source>
        <dbReference type="EMBL" id="QIW94528.1"/>
    </source>
</evidence>
<name>A0A6H0XIR3_9PEZI</name>
<dbReference type="Proteomes" id="UP000503462">
    <property type="component" value="Chromosome 1"/>
</dbReference>
<gene>
    <name evidence="2" type="ORF">AMS68_000046</name>
</gene>
<dbReference type="OrthoDB" id="3901046at2759"/>
<dbReference type="EMBL" id="CP051139">
    <property type="protein sequence ID" value="QIW94528.1"/>
    <property type="molecule type" value="Genomic_DNA"/>
</dbReference>
<evidence type="ECO:0000313" key="3">
    <source>
        <dbReference type="Proteomes" id="UP000503462"/>
    </source>
</evidence>
<feature type="compositionally biased region" description="Basic and acidic residues" evidence="1">
    <location>
        <begin position="115"/>
        <end position="126"/>
    </location>
</feature>
<proteinExistence type="predicted"/>
<dbReference type="AlphaFoldDB" id="A0A6H0XIR3"/>
<accession>A0A6H0XIR3</accession>
<protein>
    <submittedName>
        <fullName evidence="2">Uncharacterized protein</fullName>
    </submittedName>
</protein>
<feature type="region of interest" description="Disordered" evidence="1">
    <location>
        <begin position="115"/>
        <end position="166"/>
    </location>
</feature>
<reference evidence="2 3" key="1">
    <citation type="journal article" date="2016" name="Sci. Rep.">
        <title>Peltaster fructicola genome reveals evolution from an invasive phytopathogen to an ectophytic parasite.</title>
        <authorList>
            <person name="Xu C."/>
            <person name="Chen H."/>
            <person name="Gleason M.L."/>
            <person name="Xu J.R."/>
            <person name="Liu H."/>
            <person name="Zhang R."/>
            <person name="Sun G."/>
        </authorList>
    </citation>
    <scope>NUCLEOTIDE SEQUENCE [LARGE SCALE GENOMIC DNA]</scope>
    <source>
        <strain evidence="2 3">LNHT1506</strain>
    </source>
</reference>